<accession>A0ABM5WYQ5</accession>
<gene>
    <name evidence="4" type="ORF">AUO94_12935</name>
</gene>
<dbReference type="Gene3D" id="3.40.309.10">
    <property type="entry name" value="Aldehyde Dehydrogenase, Chain A, domain 2"/>
    <property type="match status" value="1"/>
</dbReference>
<sequence>MLEIGTCRFGSIIEGNKVIKAGLREISVNDPYTHKVIGNFSCATTEDATQAVICSHRVYTKIMKKMPAQKRSEILRETANRIESEIDQLAYFLSLETVKPLKTNRLEVAHAIAVLRYASEGAKTIYAERMPLTRASEKLTQMGMTKRISLGVVSVFTSINLPFNLLIDQLASAIAAGNTVILQPSEKAVLSFALLYRLFEKSGLPKGVMNIVMGTDENLARIITTHPKTKYVIFTDNHNLKTDGMTIRKKVILSHDYKTLHIVFRDANLDTAVYAAVIGGITHADASYTSVQQIYVEREIYLVFLEKLTQKVKSLKIGNPLDETIDVGPMITEQAAERVATWVRETLEQGATLSAGGYRKEAFMEPTIISDVSINIKQRSTDRFAPVITIIPFSAEKEIINPINESNCCSRAVVFTCDMKRVIHLGNVLTSKKVYINEGAGDHPINGSDKSVDAKAVLKDEVISAIKDMTEVKLIRTEL</sequence>
<comment type="similarity">
    <text evidence="1">Belongs to the aldehyde dehydrogenase family.</text>
</comment>
<name>A0ABM5WYQ5_9BACL</name>
<dbReference type="SUPFAM" id="SSF53720">
    <property type="entry name" value="ALDH-like"/>
    <property type="match status" value="1"/>
</dbReference>
<evidence type="ECO:0000259" key="3">
    <source>
        <dbReference type="Pfam" id="PF00171"/>
    </source>
</evidence>
<dbReference type="InterPro" id="IPR016161">
    <property type="entry name" value="Ald_DH/histidinol_DH"/>
</dbReference>
<dbReference type="InterPro" id="IPR016163">
    <property type="entry name" value="Ald_DH_C"/>
</dbReference>
<evidence type="ECO:0000313" key="4">
    <source>
        <dbReference type="EMBL" id="ALS79471.1"/>
    </source>
</evidence>
<protein>
    <recommendedName>
        <fullName evidence="3">Aldehyde dehydrogenase domain-containing protein</fullName>
    </recommendedName>
</protein>
<proteinExistence type="inferred from homology"/>
<dbReference type="InterPro" id="IPR051020">
    <property type="entry name" value="ALDH-related_metabolic_enz"/>
</dbReference>
<keyword evidence="2" id="KW-0560">Oxidoreductase</keyword>
<evidence type="ECO:0000313" key="5">
    <source>
        <dbReference type="Proteomes" id="UP000065533"/>
    </source>
</evidence>
<dbReference type="Proteomes" id="UP000065533">
    <property type="component" value="Chromosome"/>
</dbReference>
<dbReference type="Pfam" id="PF00171">
    <property type="entry name" value="Aldedh"/>
    <property type="match status" value="1"/>
</dbReference>
<dbReference type="EMBL" id="CP013661">
    <property type="protein sequence ID" value="ALS79471.1"/>
    <property type="molecule type" value="Genomic_DNA"/>
</dbReference>
<evidence type="ECO:0000256" key="2">
    <source>
        <dbReference type="ARBA" id="ARBA00023002"/>
    </source>
</evidence>
<keyword evidence="5" id="KW-1185">Reference proteome</keyword>
<reference evidence="4" key="1">
    <citation type="submission" date="2016-01" db="EMBL/GenBank/DDBJ databases">
        <title>Complete genome of Planococcus kocurri type strain.</title>
        <authorList>
            <person name="See-Too W.S."/>
        </authorList>
    </citation>
    <scope>NUCLEOTIDE SEQUENCE [LARGE SCALE GENOMIC DNA]</scope>
    <source>
        <strain evidence="4">ATCC 43650</strain>
    </source>
</reference>
<dbReference type="RefSeq" id="WP_058386118.1">
    <property type="nucleotide sequence ID" value="NZ_CP013661.2"/>
</dbReference>
<dbReference type="Gene3D" id="3.40.605.10">
    <property type="entry name" value="Aldehyde Dehydrogenase, Chain A, domain 1"/>
    <property type="match status" value="1"/>
</dbReference>
<dbReference type="InterPro" id="IPR016162">
    <property type="entry name" value="Ald_DH_N"/>
</dbReference>
<evidence type="ECO:0000256" key="1">
    <source>
        <dbReference type="ARBA" id="ARBA00009986"/>
    </source>
</evidence>
<organism evidence="4 5">
    <name type="scientific">Planococcus kocurii</name>
    <dbReference type="NCBI Taxonomy" id="1374"/>
    <lineage>
        <taxon>Bacteria</taxon>
        <taxon>Bacillati</taxon>
        <taxon>Bacillota</taxon>
        <taxon>Bacilli</taxon>
        <taxon>Bacillales</taxon>
        <taxon>Caryophanaceae</taxon>
        <taxon>Planococcus</taxon>
    </lineage>
</organism>
<feature type="domain" description="Aldehyde dehydrogenase" evidence="3">
    <location>
        <begin position="24"/>
        <end position="473"/>
    </location>
</feature>
<dbReference type="PANTHER" id="PTHR42991">
    <property type="entry name" value="ALDEHYDE DEHYDROGENASE"/>
    <property type="match status" value="1"/>
</dbReference>
<dbReference type="InterPro" id="IPR015590">
    <property type="entry name" value="Aldehyde_DH_dom"/>
</dbReference>
<dbReference type="PANTHER" id="PTHR42991:SF1">
    <property type="entry name" value="ALDEHYDE DEHYDROGENASE"/>
    <property type="match status" value="1"/>
</dbReference>